<dbReference type="InterPro" id="IPR014718">
    <property type="entry name" value="GH-type_carb-bd"/>
</dbReference>
<dbReference type="STRING" id="401053.AciPR4_1296"/>
<dbReference type="FunFam" id="3.30.2080.10:FF:000001">
    <property type="entry name" value="Alpha-1,2-mannosidase subfamily"/>
    <property type="match status" value="1"/>
</dbReference>
<dbReference type="InterPro" id="IPR008928">
    <property type="entry name" value="6-hairpin_glycosidase_sf"/>
</dbReference>
<dbReference type="PANTHER" id="PTHR12143">
    <property type="entry name" value="PEPTIDE N-GLYCANASE PNGASE -RELATED"/>
    <property type="match status" value="1"/>
</dbReference>
<dbReference type="GO" id="GO:0030246">
    <property type="term" value="F:carbohydrate binding"/>
    <property type="evidence" value="ECO:0007669"/>
    <property type="project" value="InterPro"/>
</dbReference>
<dbReference type="InterPro" id="IPR012939">
    <property type="entry name" value="Glyco_hydro_92"/>
</dbReference>
<sequence>MFNRRDFLGLVSLAAGHQALAQSATVRKATKSASKPAGDVTKWVNLAIGTGGHGHTFPGATVPFGAVQLSPDTYNEGWDWCSGYYTTDTSIMGFSHTHLSGTGASDLLDILLVPRVGDVKLVPGSRENPEEGYRSRFTHATEVLEPGYYSVMLDTPGIKAELTTTERTGFHRYTFPANETSHFVLDLFHSAGNPEKTVGSAEIKIVGTDTITGGRVIHNWAPTRQIYFAMQFSKPFASADLYSNQEKQSGTEVKGKMLHAVVHYKTADSEKILVKVGISMVSAENAMLNLKKEQPAWAFDQTRLRAKQTWSRELSKMEIETDNENDKKIFYTAMYHMMCAPTLADDVNGQYRGMDQKVHNVDAGQHNYSTYSLWDTFRALHPSFTLWQQERVPQLVNCLVRMAEESPGGMPVWPLQGGETFCMTGYHSASVMAEACVKKFPGIDWNRAYKQMRKRNMDEDYEGLAFYRKLGYIPADKQGESVSKLIEYDYNDWACAHVADAVGRSDDAAIQRERSKNYRHLFDPETQFLRAKMSDGKWAMPFNPKATGHTKEHRDYTESNAWQSTFGVQHDVKGYIDLFGGREAYLKKLDDLFAQEPGVSNENVSDMTGFIGQYVHGNEPSHHILFLYVYAGQPWKTQQRVKEVLDTLYHNDLDGLSGNEDCGQMSAWYVMAALGLYAVDPVSATYVLTAPRFNRASVRVGGGRELVIEAKRTSIDDAFIQSVTLNGKPLDRLWVKHTEIANGAHLVFTLGAAPNKDLGADPAVAPPSLTA</sequence>
<dbReference type="GO" id="GO:0000224">
    <property type="term" value="F:peptide-N4-(N-acetyl-beta-glucosaminyl)asparagine amidase activity"/>
    <property type="evidence" value="ECO:0007669"/>
    <property type="project" value="TreeGrafter"/>
</dbReference>
<dbReference type="Gene3D" id="1.20.1610.10">
    <property type="entry name" value="alpha-1,2-mannosidases domains"/>
    <property type="match status" value="1"/>
</dbReference>
<dbReference type="GO" id="GO:0005975">
    <property type="term" value="P:carbohydrate metabolic process"/>
    <property type="evidence" value="ECO:0007669"/>
    <property type="project" value="InterPro"/>
</dbReference>
<dbReference type="InterPro" id="IPR050883">
    <property type="entry name" value="PNGase"/>
</dbReference>
<dbReference type="eggNOG" id="COG3537">
    <property type="taxonomic scope" value="Bacteria"/>
</dbReference>
<dbReference type="KEGG" id="tsa:AciPR4_1296"/>
<gene>
    <name evidence="3" type="ordered locus">AciPR4_1296</name>
</gene>
<dbReference type="GO" id="GO:0005829">
    <property type="term" value="C:cytosol"/>
    <property type="evidence" value="ECO:0007669"/>
    <property type="project" value="TreeGrafter"/>
</dbReference>
<evidence type="ECO:0000259" key="1">
    <source>
        <dbReference type="Pfam" id="PF07971"/>
    </source>
</evidence>
<dbReference type="InterPro" id="IPR041371">
    <property type="entry name" value="GH92_N"/>
</dbReference>
<dbReference type="NCBIfam" id="TIGR01180">
    <property type="entry name" value="aman2_put"/>
    <property type="match status" value="1"/>
</dbReference>
<reference evidence="3 4" key="1">
    <citation type="journal article" date="2012" name="Stand. Genomic Sci.">
        <title>Complete genome sequence of Terriglobus saanensis type strain SP1PR4(T), an Acidobacteria from tundra soil.</title>
        <authorList>
            <person name="Rawat S.R."/>
            <person name="Mannisto M.K."/>
            <person name="Starovoytov V."/>
            <person name="Goodwin L."/>
            <person name="Nolan M."/>
            <person name="Hauser L."/>
            <person name="Land M."/>
            <person name="Davenport K.W."/>
            <person name="Woyke T."/>
            <person name="Haggblom M.M."/>
        </authorList>
    </citation>
    <scope>NUCLEOTIDE SEQUENCE</scope>
    <source>
        <strain evidence="4">ATCC BAA-1853 / DSM 23119 / SP1PR4</strain>
    </source>
</reference>
<dbReference type="OrthoDB" id="9804511at2"/>
<dbReference type="RefSeq" id="WP_013567853.1">
    <property type="nucleotide sequence ID" value="NC_014963.1"/>
</dbReference>
<dbReference type="SUPFAM" id="SSF48208">
    <property type="entry name" value="Six-hairpin glycosidases"/>
    <property type="match status" value="1"/>
</dbReference>
<feature type="domain" description="Glycosyl hydrolase family 92 N-terminal" evidence="2">
    <location>
        <begin position="43"/>
        <end position="279"/>
    </location>
</feature>
<proteinExistence type="predicted"/>
<dbReference type="InterPro" id="IPR005887">
    <property type="entry name" value="GH92_a_mannosidase_put"/>
</dbReference>
<evidence type="ECO:0000313" key="3">
    <source>
        <dbReference type="EMBL" id="ADV82120.1"/>
    </source>
</evidence>
<dbReference type="AlphaFoldDB" id="E8UZA2"/>
<evidence type="ECO:0000313" key="4">
    <source>
        <dbReference type="Proteomes" id="UP000006844"/>
    </source>
</evidence>
<protein>
    <submittedName>
        <fullName evidence="3">Alpha-1,2-mannosidase</fullName>
    </submittedName>
</protein>
<dbReference type="GO" id="GO:0006516">
    <property type="term" value="P:glycoprotein catabolic process"/>
    <property type="evidence" value="ECO:0007669"/>
    <property type="project" value="TreeGrafter"/>
</dbReference>
<keyword evidence="4" id="KW-1185">Reference proteome</keyword>
<evidence type="ECO:0000259" key="2">
    <source>
        <dbReference type="Pfam" id="PF17678"/>
    </source>
</evidence>
<organism evidence="3 4">
    <name type="scientific">Terriglobus saanensis (strain ATCC BAA-1853 / DSM 23119 / SP1PR4)</name>
    <dbReference type="NCBI Taxonomy" id="401053"/>
    <lineage>
        <taxon>Bacteria</taxon>
        <taxon>Pseudomonadati</taxon>
        <taxon>Acidobacteriota</taxon>
        <taxon>Terriglobia</taxon>
        <taxon>Terriglobales</taxon>
        <taxon>Acidobacteriaceae</taxon>
        <taxon>Terriglobus</taxon>
    </lineage>
</organism>
<accession>E8UZA2</accession>
<dbReference type="Gene3D" id="1.20.1050.60">
    <property type="entry name" value="alpha-1,2-mannosidase"/>
    <property type="match status" value="1"/>
</dbReference>
<dbReference type="EMBL" id="CP002467">
    <property type="protein sequence ID" value="ADV82120.1"/>
    <property type="molecule type" value="Genomic_DNA"/>
</dbReference>
<dbReference type="PANTHER" id="PTHR12143:SF39">
    <property type="entry name" value="SECRETED PROTEIN"/>
    <property type="match status" value="1"/>
</dbReference>
<name>E8UZA2_TERSS</name>
<dbReference type="HOGENOM" id="CLU_003690_2_2_0"/>
<dbReference type="Pfam" id="PF17678">
    <property type="entry name" value="Glyco_hydro_92N"/>
    <property type="match status" value="1"/>
</dbReference>
<feature type="domain" description="Glycosyl hydrolase family 92" evidence="1">
    <location>
        <begin position="285"/>
        <end position="751"/>
    </location>
</feature>
<dbReference type="Pfam" id="PF07971">
    <property type="entry name" value="Glyco_hydro_92"/>
    <property type="match status" value="1"/>
</dbReference>
<dbReference type="Proteomes" id="UP000006844">
    <property type="component" value="Chromosome"/>
</dbReference>
<dbReference type="Gene3D" id="3.30.2080.10">
    <property type="entry name" value="GH92 mannosidase domain"/>
    <property type="match status" value="1"/>
</dbReference>
<dbReference type="Gene3D" id="2.70.98.10">
    <property type="match status" value="1"/>
</dbReference>